<dbReference type="Gene3D" id="3.40.50.150">
    <property type="entry name" value="Vaccinia Virus protein VP39"/>
    <property type="match status" value="1"/>
</dbReference>
<evidence type="ECO:0000256" key="3">
    <source>
        <dbReference type="ARBA" id="ARBA00008145"/>
    </source>
</evidence>
<dbReference type="PANTHER" id="PTHR10259:SF11">
    <property type="entry name" value="THIOPURINE S-METHYLTRANSFERASE"/>
    <property type="match status" value="1"/>
</dbReference>
<keyword evidence="11" id="KW-1185">Reference proteome</keyword>
<dbReference type="PANTHER" id="PTHR10259">
    <property type="entry name" value="THIOPURINE S-METHYLTRANSFERASE"/>
    <property type="match status" value="1"/>
</dbReference>
<sequence>MDTNFWHQKWEKNDIGFHQNDANPLLVNYFKTLSLAKGSRVFLPLCGKTLDIRWLLSNGYRVAGAELSKIAIEQLFAELGVAPKISGAGELEHYSAPNIDLFVGDIFDLSGKTLGVVDAIYDRAALVALPQTIRNRYTAHLMEITKKAPQLLIAYEYDQSLMEGPPFSISNEEVNQHYRDSYDLTLMASTDVAGGLKGKCAAQENVWLLKNG</sequence>
<dbReference type="InterPro" id="IPR008854">
    <property type="entry name" value="TPMT"/>
</dbReference>
<feature type="binding site" evidence="9">
    <location>
        <position position="10"/>
    </location>
    <ligand>
        <name>S-adenosyl-L-methionine</name>
        <dbReference type="ChEBI" id="CHEBI:59789"/>
    </ligand>
</feature>
<dbReference type="Proteomes" id="UP001596045">
    <property type="component" value="Unassembled WGS sequence"/>
</dbReference>
<dbReference type="NCBIfam" id="TIGR03840">
    <property type="entry name" value="TMPT_Se_Te"/>
    <property type="match status" value="1"/>
</dbReference>
<evidence type="ECO:0000256" key="9">
    <source>
        <dbReference type="HAMAP-Rule" id="MF_00812"/>
    </source>
</evidence>
<proteinExistence type="inferred from homology"/>
<comment type="similarity">
    <text evidence="3 9">Belongs to the class I-like SAM-binding methyltransferase superfamily. TPMT family.</text>
</comment>
<comment type="catalytic activity">
    <reaction evidence="1 9">
        <text>S-adenosyl-L-methionine + a thiopurine = S-adenosyl-L-homocysteine + a thiopurine S-methylether.</text>
        <dbReference type="EC" id="2.1.1.67"/>
    </reaction>
</comment>
<dbReference type="EC" id="2.1.1.67" evidence="4 9"/>
<evidence type="ECO:0000313" key="10">
    <source>
        <dbReference type="EMBL" id="MFC5475667.1"/>
    </source>
</evidence>
<reference evidence="11" key="1">
    <citation type="journal article" date="2019" name="Int. J. Syst. Evol. Microbiol.">
        <title>The Global Catalogue of Microorganisms (GCM) 10K type strain sequencing project: providing services to taxonomists for standard genome sequencing and annotation.</title>
        <authorList>
            <consortium name="The Broad Institute Genomics Platform"/>
            <consortium name="The Broad Institute Genome Sequencing Center for Infectious Disease"/>
            <person name="Wu L."/>
            <person name="Ma J."/>
        </authorList>
    </citation>
    <scope>NUCLEOTIDE SEQUENCE [LARGE SCALE GENOMIC DNA]</scope>
    <source>
        <strain evidence="11">JCM 17066</strain>
    </source>
</reference>
<dbReference type="SUPFAM" id="SSF53335">
    <property type="entry name" value="S-adenosyl-L-methionine-dependent methyltransferases"/>
    <property type="match status" value="1"/>
</dbReference>
<comment type="caution">
    <text evidence="10">The sequence shown here is derived from an EMBL/GenBank/DDBJ whole genome shotgun (WGS) entry which is preliminary data.</text>
</comment>
<feature type="binding site" evidence="9">
    <location>
        <position position="66"/>
    </location>
    <ligand>
        <name>S-adenosyl-L-methionine</name>
        <dbReference type="ChEBI" id="CHEBI:59789"/>
    </ligand>
</feature>
<organism evidence="10 11">
    <name type="scientific">Paraherbaspirillum soli</name>
    <dbReference type="NCBI Taxonomy" id="631222"/>
    <lineage>
        <taxon>Bacteria</taxon>
        <taxon>Pseudomonadati</taxon>
        <taxon>Pseudomonadota</taxon>
        <taxon>Betaproteobacteria</taxon>
        <taxon>Burkholderiales</taxon>
        <taxon>Oxalobacteraceae</taxon>
        <taxon>Paraherbaspirillum</taxon>
    </lineage>
</organism>
<evidence type="ECO:0000256" key="1">
    <source>
        <dbReference type="ARBA" id="ARBA00000903"/>
    </source>
</evidence>
<feature type="binding site" evidence="9">
    <location>
        <position position="123"/>
    </location>
    <ligand>
        <name>S-adenosyl-L-methionine</name>
        <dbReference type="ChEBI" id="CHEBI:59789"/>
    </ligand>
</feature>
<feature type="binding site" evidence="9">
    <location>
        <position position="45"/>
    </location>
    <ligand>
        <name>S-adenosyl-L-methionine</name>
        <dbReference type="ChEBI" id="CHEBI:59789"/>
    </ligand>
</feature>
<evidence type="ECO:0000313" key="11">
    <source>
        <dbReference type="Proteomes" id="UP001596045"/>
    </source>
</evidence>
<comment type="subcellular location">
    <subcellularLocation>
        <location evidence="2 9">Cytoplasm</location>
    </subcellularLocation>
</comment>
<accession>A0ABW0MEJ0</accession>
<evidence type="ECO:0000256" key="6">
    <source>
        <dbReference type="ARBA" id="ARBA00022603"/>
    </source>
</evidence>
<keyword evidence="5 9" id="KW-0963">Cytoplasm</keyword>
<dbReference type="InterPro" id="IPR025835">
    <property type="entry name" value="Thiopurine_S-MeTrfase"/>
</dbReference>
<evidence type="ECO:0000256" key="2">
    <source>
        <dbReference type="ARBA" id="ARBA00004496"/>
    </source>
</evidence>
<evidence type="ECO:0000256" key="4">
    <source>
        <dbReference type="ARBA" id="ARBA00011905"/>
    </source>
</evidence>
<evidence type="ECO:0000256" key="7">
    <source>
        <dbReference type="ARBA" id="ARBA00022679"/>
    </source>
</evidence>
<keyword evidence="7 9" id="KW-0808">Transferase</keyword>
<dbReference type="PROSITE" id="PS51585">
    <property type="entry name" value="SAM_MT_TPMT"/>
    <property type="match status" value="1"/>
</dbReference>
<dbReference type="RefSeq" id="WP_378999166.1">
    <property type="nucleotide sequence ID" value="NZ_JBHSMT010000028.1"/>
</dbReference>
<dbReference type="InterPro" id="IPR029063">
    <property type="entry name" value="SAM-dependent_MTases_sf"/>
</dbReference>
<keyword evidence="8 9" id="KW-0949">S-adenosyl-L-methionine</keyword>
<protein>
    <recommendedName>
        <fullName evidence="4 9">Thiopurine S-methyltransferase</fullName>
        <ecNumber evidence="4 9">2.1.1.67</ecNumber>
    </recommendedName>
    <alternativeName>
        <fullName evidence="9">Thiopurine methyltransferase</fullName>
    </alternativeName>
</protein>
<dbReference type="PIRSF" id="PIRSF023956">
    <property type="entry name" value="Thiopurine_S-methyltransferase"/>
    <property type="match status" value="1"/>
</dbReference>
<dbReference type="Pfam" id="PF05724">
    <property type="entry name" value="TPMT"/>
    <property type="match status" value="1"/>
</dbReference>
<dbReference type="GO" id="GO:0008119">
    <property type="term" value="F:thiopurine S-methyltransferase activity"/>
    <property type="evidence" value="ECO:0007669"/>
    <property type="project" value="UniProtKB-EC"/>
</dbReference>
<dbReference type="HAMAP" id="MF_00812">
    <property type="entry name" value="Thiopur_methtran"/>
    <property type="match status" value="1"/>
</dbReference>
<evidence type="ECO:0000256" key="5">
    <source>
        <dbReference type="ARBA" id="ARBA00022490"/>
    </source>
</evidence>
<dbReference type="NCBIfam" id="NF009732">
    <property type="entry name" value="PRK13255.1"/>
    <property type="match status" value="1"/>
</dbReference>
<evidence type="ECO:0000256" key="8">
    <source>
        <dbReference type="ARBA" id="ARBA00022691"/>
    </source>
</evidence>
<keyword evidence="6 9" id="KW-0489">Methyltransferase</keyword>
<dbReference type="InterPro" id="IPR022474">
    <property type="entry name" value="Thiopur_S-MeTfrase_Se/Te_detox"/>
</dbReference>
<dbReference type="GO" id="GO:0032259">
    <property type="term" value="P:methylation"/>
    <property type="evidence" value="ECO:0007669"/>
    <property type="project" value="UniProtKB-KW"/>
</dbReference>
<name>A0ABW0MEJ0_9BURK</name>
<gene>
    <name evidence="10" type="primary">tmpT</name>
    <name evidence="9" type="synonym">tpm</name>
    <name evidence="10" type="ORF">ACFPM8_17025</name>
</gene>
<dbReference type="EMBL" id="JBHSMT010000028">
    <property type="protein sequence ID" value="MFC5475667.1"/>
    <property type="molecule type" value="Genomic_DNA"/>
</dbReference>